<keyword evidence="6" id="KW-1185">Reference proteome</keyword>
<reference evidence="5 6" key="1">
    <citation type="submission" date="2017-10" db="EMBL/GenBank/DDBJ databases">
        <title>The draft genome sequence of Lewinella nigricans NBRC 102662.</title>
        <authorList>
            <person name="Wang K."/>
        </authorList>
    </citation>
    <scope>NUCLEOTIDE SEQUENCE [LARGE SCALE GENOMIC DNA]</scope>
    <source>
        <strain evidence="5 6">NBRC 102662</strain>
    </source>
</reference>
<dbReference type="AlphaFoldDB" id="A0A2D0NED2"/>
<evidence type="ECO:0000256" key="3">
    <source>
        <dbReference type="ARBA" id="ARBA00023125"/>
    </source>
</evidence>
<dbReference type="InterPro" id="IPR000119">
    <property type="entry name" value="Hist_DNA-bd"/>
</dbReference>
<evidence type="ECO:0000256" key="2">
    <source>
        <dbReference type="ARBA" id="ARBA00023067"/>
    </source>
</evidence>
<name>A0A2D0NED2_FLAN2</name>
<dbReference type="InterPro" id="IPR010992">
    <property type="entry name" value="IHF-like_DNA-bd_dom_sf"/>
</dbReference>
<dbReference type="GO" id="GO:0030527">
    <property type="term" value="F:structural constituent of chromatin"/>
    <property type="evidence" value="ECO:0007669"/>
    <property type="project" value="InterPro"/>
</dbReference>
<comment type="similarity">
    <text evidence="1 4">Belongs to the bacterial histone-like protein family.</text>
</comment>
<proteinExistence type="inferred from homology"/>
<sequence>MEKMLETKLAEKLDIPKTEADRLVNAVKDVLIECIQEDKNFRLDGIGSFNTSLRKERFGRNPKTGETLIIPEAWVVNFKPYKRLKEAVNS</sequence>
<organism evidence="5 6">
    <name type="scientific">Flavilitoribacter nigricans (strain ATCC 23147 / DSM 23189 / NBRC 102662 / NCIMB 1420 / SS-2)</name>
    <name type="common">Lewinella nigricans</name>
    <dbReference type="NCBI Taxonomy" id="1122177"/>
    <lineage>
        <taxon>Bacteria</taxon>
        <taxon>Pseudomonadati</taxon>
        <taxon>Bacteroidota</taxon>
        <taxon>Saprospiria</taxon>
        <taxon>Saprospirales</taxon>
        <taxon>Lewinellaceae</taxon>
        <taxon>Flavilitoribacter</taxon>
    </lineage>
</organism>
<dbReference type="PRINTS" id="PR01727">
    <property type="entry name" value="DNABINDINGHU"/>
</dbReference>
<evidence type="ECO:0000256" key="1">
    <source>
        <dbReference type="ARBA" id="ARBA00010529"/>
    </source>
</evidence>
<keyword evidence="3 5" id="KW-0238">DNA-binding</keyword>
<dbReference type="SMART" id="SM00411">
    <property type="entry name" value="BHL"/>
    <property type="match status" value="1"/>
</dbReference>
<dbReference type="Proteomes" id="UP000223913">
    <property type="component" value="Unassembled WGS sequence"/>
</dbReference>
<dbReference type="Pfam" id="PF00216">
    <property type="entry name" value="Bac_DNA_binding"/>
    <property type="match status" value="1"/>
</dbReference>
<evidence type="ECO:0000256" key="4">
    <source>
        <dbReference type="RuleBase" id="RU003939"/>
    </source>
</evidence>
<dbReference type="PANTHER" id="PTHR33175">
    <property type="entry name" value="DNA-BINDING PROTEIN HU"/>
    <property type="match status" value="1"/>
</dbReference>
<dbReference type="EMBL" id="PDUD01000017">
    <property type="protein sequence ID" value="PHN06837.1"/>
    <property type="molecule type" value="Genomic_DNA"/>
</dbReference>
<comment type="caution">
    <text evidence="5">The sequence shown here is derived from an EMBL/GenBank/DDBJ whole genome shotgun (WGS) entry which is preliminary data.</text>
</comment>
<dbReference type="PANTHER" id="PTHR33175:SF3">
    <property type="entry name" value="DNA-BINDING PROTEIN HU-BETA"/>
    <property type="match status" value="1"/>
</dbReference>
<gene>
    <name evidence="5" type="ORF">CRP01_11170</name>
</gene>
<dbReference type="Gene3D" id="4.10.520.10">
    <property type="entry name" value="IHF-like DNA-binding proteins"/>
    <property type="match status" value="1"/>
</dbReference>
<evidence type="ECO:0000313" key="5">
    <source>
        <dbReference type="EMBL" id="PHN06837.1"/>
    </source>
</evidence>
<dbReference type="RefSeq" id="WP_099150092.1">
    <property type="nucleotide sequence ID" value="NZ_PDUD01000017.1"/>
</dbReference>
<dbReference type="SUPFAM" id="SSF47729">
    <property type="entry name" value="IHF-like DNA-binding proteins"/>
    <property type="match status" value="1"/>
</dbReference>
<dbReference type="GO" id="GO:0030261">
    <property type="term" value="P:chromosome condensation"/>
    <property type="evidence" value="ECO:0007669"/>
    <property type="project" value="UniProtKB-KW"/>
</dbReference>
<dbReference type="GO" id="GO:0005829">
    <property type="term" value="C:cytosol"/>
    <property type="evidence" value="ECO:0007669"/>
    <property type="project" value="TreeGrafter"/>
</dbReference>
<dbReference type="OrthoDB" id="9799835at2"/>
<evidence type="ECO:0000313" key="6">
    <source>
        <dbReference type="Proteomes" id="UP000223913"/>
    </source>
</evidence>
<protein>
    <submittedName>
        <fullName evidence="5">DNA-binding protein</fullName>
    </submittedName>
</protein>
<dbReference type="GO" id="GO:0003677">
    <property type="term" value="F:DNA binding"/>
    <property type="evidence" value="ECO:0007669"/>
    <property type="project" value="UniProtKB-KW"/>
</dbReference>
<keyword evidence="2" id="KW-0226">DNA condensation</keyword>
<accession>A0A2D0NED2</accession>